<comment type="caution">
    <text evidence="2">The sequence shown here is derived from an EMBL/GenBank/DDBJ whole genome shotgun (WGS) entry which is preliminary data.</text>
</comment>
<dbReference type="GeneID" id="68108217"/>
<name>A0A6A5BWY5_NAEFO</name>
<organism evidence="2 3">
    <name type="scientific">Naegleria fowleri</name>
    <name type="common">Brain eating amoeba</name>
    <dbReference type="NCBI Taxonomy" id="5763"/>
    <lineage>
        <taxon>Eukaryota</taxon>
        <taxon>Discoba</taxon>
        <taxon>Heterolobosea</taxon>
        <taxon>Tetramitia</taxon>
        <taxon>Eutetramitia</taxon>
        <taxon>Vahlkampfiidae</taxon>
        <taxon>Naegleria</taxon>
    </lineage>
</organism>
<dbReference type="PANTHER" id="PTHR15615:SF108">
    <property type="entry name" value="PROTEIN CNPPD1"/>
    <property type="match status" value="1"/>
</dbReference>
<keyword evidence="3" id="KW-1185">Reference proteome</keyword>
<dbReference type="VEuPathDB" id="AmoebaDB:NF0013730"/>
<evidence type="ECO:0000313" key="3">
    <source>
        <dbReference type="Proteomes" id="UP000444721"/>
    </source>
</evidence>
<dbReference type="InterPro" id="IPR036915">
    <property type="entry name" value="Cyclin-like_sf"/>
</dbReference>
<accession>A0A6A5BWY5</accession>
<dbReference type="Pfam" id="PF08613">
    <property type="entry name" value="Cyclin"/>
    <property type="match status" value="1"/>
</dbReference>
<dbReference type="AlphaFoldDB" id="A0A6A5BWY5"/>
<feature type="compositionally biased region" description="Basic residues" evidence="1">
    <location>
        <begin position="1"/>
        <end position="20"/>
    </location>
</feature>
<dbReference type="SUPFAM" id="SSF47954">
    <property type="entry name" value="Cyclin-like"/>
    <property type="match status" value="1"/>
</dbReference>
<dbReference type="EMBL" id="VFQX01000022">
    <property type="protein sequence ID" value="KAF0979846.1"/>
    <property type="molecule type" value="Genomic_DNA"/>
</dbReference>
<sequence length="355" mass="40437">MANHHHNNTKQSKNSRRRRYSNNDGDSESSPAVRQRRGSKNKDNNVHNNIKELLAASTTSSQPSSSVETIETIIPSTTSPSTQQQTIIPSKYSQYFGLEEGEFVEAFSSVIHEISSQGDTIPAEAQQKTRFHTHQPPNISLSKYLDRIVRFAFCSAECYILSLVYMDRLVQSNPNFVISSLSIHRLLITSIMVAAKFFEDKFYNNEYYAKIGGIEKEEMNRLEIDFLYMINFSLHFQPPEFEQYKDEFIVLPALEKRKQNIENLSSHHQKENQLMPDVHNGEMVSEKCVGDEKKSRKSNKSKHTEQLDNTSCSPKLEVKREVSEPNPASTTTSPTSSFLSQLSSFMSKVSLSVAY</sequence>
<feature type="region of interest" description="Disordered" evidence="1">
    <location>
        <begin position="287"/>
        <end position="337"/>
    </location>
</feature>
<dbReference type="VEuPathDB" id="AmoebaDB:NfTy_050080"/>
<dbReference type="VEuPathDB" id="AmoebaDB:FDP41_000999"/>
<dbReference type="GO" id="GO:0019901">
    <property type="term" value="F:protein kinase binding"/>
    <property type="evidence" value="ECO:0007669"/>
    <property type="project" value="InterPro"/>
</dbReference>
<feature type="region of interest" description="Disordered" evidence="1">
    <location>
        <begin position="1"/>
        <end position="47"/>
    </location>
</feature>
<dbReference type="RefSeq" id="XP_044564559.1">
    <property type="nucleotide sequence ID" value="XM_044714007.1"/>
</dbReference>
<reference evidence="2 3" key="1">
    <citation type="journal article" date="2019" name="Sci. Rep.">
        <title>Nanopore sequencing improves the draft genome of the human pathogenic amoeba Naegleria fowleri.</title>
        <authorList>
            <person name="Liechti N."/>
            <person name="Schurch N."/>
            <person name="Bruggmann R."/>
            <person name="Wittwer M."/>
        </authorList>
    </citation>
    <scope>NUCLEOTIDE SEQUENCE [LARGE SCALE GENOMIC DNA]</scope>
    <source>
        <strain evidence="2 3">ATCC 30894</strain>
    </source>
</reference>
<proteinExistence type="predicted"/>
<protein>
    <recommendedName>
        <fullName evidence="4">Cyclin</fullName>
    </recommendedName>
</protein>
<dbReference type="PANTHER" id="PTHR15615">
    <property type="match status" value="1"/>
</dbReference>
<dbReference type="Proteomes" id="UP000444721">
    <property type="component" value="Unassembled WGS sequence"/>
</dbReference>
<evidence type="ECO:0000313" key="2">
    <source>
        <dbReference type="EMBL" id="KAF0979846.1"/>
    </source>
</evidence>
<evidence type="ECO:0008006" key="4">
    <source>
        <dbReference type="Google" id="ProtNLM"/>
    </source>
</evidence>
<dbReference type="InterPro" id="IPR013922">
    <property type="entry name" value="Cyclin_PHO80-like"/>
</dbReference>
<evidence type="ECO:0000256" key="1">
    <source>
        <dbReference type="SAM" id="MobiDB-lite"/>
    </source>
</evidence>
<dbReference type="OrthoDB" id="337735at2759"/>
<gene>
    <name evidence="2" type="ORF">FDP41_000999</name>
</gene>
<dbReference type="CDD" id="cd20558">
    <property type="entry name" value="CYCLIN_ScPCL7-like"/>
    <property type="match status" value="1"/>
</dbReference>
<dbReference type="Gene3D" id="1.10.472.10">
    <property type="entry name" value="Cyclin-like"/>
    <property type="match status" value="1"/>
</dbReference>